<proteinExistence type="predicted"/>
<sequence>MITTISQEFYETLDPKPELRSLEDFDPDIRVASEEKLPYSGYVEIDITVPCLTDKVFTIPSFVVGATSYDKKVPIAVGTNVIRQARLHTKDEDEIPDVWNDAFASIHVSSVGVVKTTKPISIEPFDTIVVTGFVRQNRYCGSVVSEMSEKGYSSRISFVP</sequence>
<organism evidence="1 2">
    <name type="scientific">Dreissena polymorpha</name>
    <name type="common">Zebra mussel</name>
    <name type="synonym">Mytilus polymorpha</name>
    <dbReference type="NCBI Taxonomy" id="45954"/>
    <lineage>
        <taxon>Eukaryota</taxon>
        <taxon>Metazoa</taxon>
        <taxon>Spiralia</taxon>
        <taxon>Lophotrochozoa</taxon>
        <taxon>Mollusca</taxon>
        <taxon>Bivalvia</taxon>
        <taxon>Autobranchia</taxon>
        <taxon>Heteroconchia</taxon>
        <taxon>Euheterodonta</taxon>
        <taxon>Imparidentia</taxon>
        <taxon>Neoheterodontei</taxon>
        <taxon>Myida</taxon>
        <taxon>Dreissenoidea</taxon>
        <taxon>Dreissenidae</taxon>
        <taxon>Dreissena</taxon>
    </lineage>
</organism>
<protein>
    <submittedName>
        <fullName evidence="1">Uncharacterized protein</fullName>
    </submittedName>
</protein>
<dbReference type="AlphaFoldDB" id="A0A9D4N545"/>
<dbReference type="EMBL" id="JAIWYP010000001">
    <property type="protein sequence ID" value="KAH3889882.1"/>
    <property type="molecule type" value="Genomic_DNA"/>
</dbReference>
<comment type="caution">
    <text evidence="1">The sequence shown here is derived from an EMBL/GenBank/DDBJ whole genome shotgun (WGS) entry which is preliminary data.</text>
</comment>
<keyword evidence="2" id="KW-1185">Reference proteome</keyword>
<name>A0A9D4N545_DREPO</name>
<gene>
    <name evidence="1" type="ORF">DPMN_013949</name>
</gene>
<evidence type="ECO:0000313" key="2">
    <source>
        <dbReference type="Proteomes" id="UP000828390"/>
    </source>
</evidence>
<dbReference type="Proteomes" id="UP000828390">
    <property type="component" value="Unassembled WGS sequence"/>
</dbReference>
<reference evidence="1" key="1">
    <citation type="journal article" date="2019" name="bioRxiv">
        <title>The Genome of the Zebra Mussel, Dreissena polymorpha: A Resource for Invasive Species Research.</title>
        <authorList>
            <person name="McCartney M.A."/>
            <person name="Auch B."/>
            <person name="Kono T."/>
            <person name="Mallez S."/>
            <person name="Zhang Y."/>
            <person name="Obille A."/>
            <person name="Becker A."/>
            <person name="Abrahante J.E."/>
            <person name="Garbe J."/>
            <person name="Badalamenti J.P."/>
            <person name="Herman A."/>
            <person name="Mangelson H."/>
            <person name="Liachko I."/>
            <person name="Sullivan S."/>
            <person name="Sone E.D."/>
            <person name="Koren S."/>
            <person name="Silverstein K.A.T."/>
            <person name="Beckman K.B."/>
            <person name="Gohl D.M."/>
        </authorList>
    </citation>
    <scope>NUCLEOTIDE SEQUENCE</scope>
    <source>
        <strain evidence="1">Duluth1</strain>
        <tissue evidence="1">Whole animal</tissue>
    </source>
</reference>
<reference evidence="1" key="2">
    <citation type="submission" date="2020-11" db="EMBL/GenBank/DDBJ databases">
        <authorList>
            <person name="McCartney M.A."/>
            <person name="Auch B."/>
            <person name="Kono T."/>
            <person name="Mallez S."/>
            <person name="Becker A."/>
            <person name="Gohl D.M."/>
            <person name="Silverstein K.A.T."/>
            <person name="Koren S."/>
            <person name="Bechman K.B."/>
            <person name="Herman A."/>
            <person name="Abrahante J.E."/>
            <person name="Garbe J."/>
        </authorList>
    </citation>
    <scope>NUCLEOTIDE SEQUENCE</scope>
    <source>
        <strain evidence="1">Duluth1</strain>
        <tissue evidence="1">Whole animal</tissue>
    </source>
</reference>
<accession>A0A9D4N545</accession>
<evidence type="ECO:0000313" key="1">
    <source>
        <dbReference type="EMBL" id="KAH3889882.1"/>
    </source>
</evidence>